<evidence type="ECO:0000259" key="6">
    <source>
        <dbReference type="PROSITE" id="PS51686"/>
    </source>
</evidence>
<dbReference type="Pfam" id="PF01189">
    <property type="entry name" value="Methyltr_RsmB-F"/>
    <property type="match status" value="1"/>
</dbReference>
<dbReference type="RefSeq" id="WP_104420255.1">
    <property type="nucleotide sequence ID" value="NZ_PTJC01000006.1"/>
</dbReference>
<sequence>MKFYAAQIQAIAEALQNIFREGAYADKEIARVLKADKRRGSQDRAFIAEHTYGIVRYYRLYTHLAGGEPQSKSDWWRLIGIHLLASGYTLPEWREFAGLDAETLGAQLAEAREQRVLRESIPDWMDAVGTEQLGEAWPATIAALNDQAPVVLRVNRLQADPDRVTRELAKDGIKVKPLAEDALIVTERKNLFRTHAFRNGLFEVQDYSSQQAAPALQVEPGQLVIDACAGAGGKSLHLAALMENKGRLLSMDIHGWKLDELKRRARRNGVTNLETRPITTTKIIKRLTGKADRVLLDVPCTGLGVLRRNPDAKWKLSPETIDRVVAEQDGILSSYSRMVRPEGKLVYATCSILPRENSERVDHFLNSEEGKDWVLEESKSFLPQRDGYDGFFVSRLLRTR</sequence>
<dbReference type="Pfam" id="PF22458">
    <property type="entry name" value="RsmF-B_ferredox"/>
    <property type="match status" value="1"/>
</dbReference>
<name>A0A2S6I3K6_9BACT</name>
<dbReference type="PROSITE" id="PS51686">
    <property type="entry name" value="SAM_MT_RSMB_NOP"/>
    <property type="match status" value="1"/>
</dbReference>
<proteinExistence type="inferred from homology"/>
<dbReference type="EMBL" id="PTJC01000006">
    <property type="protein sequence ID" value="PPK85764.1"/>
    <property type="molecule type" value="Genomic_DNA"/>
</dbReference>
<evidence type="ECO:0000313" key="8">
    <source>
        <dbReference type="Proteomes" id="UP000237662"/>
    </source>
</evidence>
<evidence type="ECO:0000256" key="5">
    <source>
        <dbReference type="PROSITE-ProRule" id="PRU01023"/>
    </source>
</evidence>
<feature type="active site" description="Nucleophile" evidence="5">
    <location>
        <position position="350"/>
    </location>
</feature>
<keyword evidence="1 5" id="KW-0489">Methyltransferase</keyword>
<accession>A0A2S6I3K6</accession>
<dbReference type="InterPro" id="IPR029063">
    <property type="entry name" value="SAM-dependent_MTases_sf"/>
</dbReference>
<comment type="caution">
    <text evidence="5">Lacks conserved residue(s) required for the propagation of feature annotation.</text>
</comment>
<gene>
    <name evidence="7" type="ORF">CLV84_2671</name>
</gene>
<comment type="similarity">
    <text evidence="5">Belongs to the class I-like SAM-binding methyltransferase superfamily. RsmB/NOP family.</text>
</comment>
<dbReference type="InterPro" id="IPR049560">
    <property type="entry name" value="MeTrfase_RsmB-F_NOP2_cat"/>
</dbReference>
<dbReference type="GO" id="GO:0008173">
    <property type="term" value="F:RNA methyltransferase activity"/>
    <property type="evidence" value="ECO:0007669"/>
    <property type="project" value="InterPro"/>
</dbReference>
<keyword evidence="3 5" id="KW-0949">S-adenosyl-L-methionine</keyword>
<dbReference type="PRINTS" id="PR02008">
    <property type="entry name" value="RCMTFAMILY"/>
</dbReference>
<evidence type="ECO:0000256" key="3">
    <source>
        <dbReference type="ARBA" id="ARBA00022691"/>
    </source>
</evidence>
<dbReference type="Gene3D" id="3.40.50.150">
    <property type="entry name" value="Vaccinia Virus protein VP39"/>
    <property type="match status" value="1"/>
</dbReference>
<feature type="domain" description="SAM-dependent MTase RsmB/NOP-type" evidence="6">
    <location>
        <begin position="140"/>
        <end position="399"/>
    </location>
</feature>
<evidence type="ECO:0000256" key="1">
    <source>
        <dbReference type="ARBA" id="ARBA00022603"/>
    </source>
</evidence>
<protein>
    <submittedName>
        <fullName evidence="7">16S rRNA (Cytosine967-C5)-methyltransferase</fullName>
    </submittedName>
</protein>
<keyword evidence="8" id="KW-1185">Reference proteome</keyword>
<evidence type="ECO:0000256" key="2">
    <source>
        <dbReference type="ARBA" id="ARBA00022679"/>
    </source>
</evidence>
<dbReference type="Proteomes" id="UP000237662">
    <property type="component" value="Unassembled WGS sequence"/>
</dbReference>
<dbReference type="SUPFAM" id="SSF53335">
    <property type="entry name" value="S-adenosyl-L-methionine-dependent methyltransferases"/>
    <property type="match status" value="1"/>
</dbReference>
<reference evidence="7 8" key="1">
    <citation type="submission" date="2018-02" db="EMBL/GenBank/DDBJ databases">
        <title>Genomic Encyclopedia of Archaeal and Bacterial Type Strains, Phase II (KMG-II): from individual species to whole genera.</title>
        <authorList>
            <person name="Goeker M."/>
        </authorList>
    </citation>
    <scope>NUCLEOTIDE SEQUENCE [LARGE SCALE GENOMIC DNA]</scope>
    <source>
        <strain evidence="7 8">DSM 29526</strain>
    </source>
</reference>
<dbReference type="GO" id="GO:0001510">
    <property type="term" value="P:RNA methylation"/>
    <property type="evidence" value="ECO:0007669"/>
    <property type="project" value="InterPro"/>
</dbReference>
<dbReference type="AlphaFoldDB" id="A0A2S6I3K6"/>
<evidence type="ECO:0000256" key="4">
    <source>
        <dbReference type="ARBA" id="ARBA00022884"/>
    </source>
</evidence>
<dbReference type="PANTHER" id="PTHR22807">
    <property type="entry name" value="NOP2 YEAST -RELATED NOL1/NOP2/FMU SUN DOMAIN-CONTAINING"/>
    <property type="match status" value="1"/>
</dbReference>
<dbReference type="InterPro" id="IPR023267">
    <property type="entry name" value="RCMT"/>
</dbReference>
<feature type="binding site" evidence="5">
    <location>
        <position position="252"/>
    </location>
    <ligand>
        <name>S-adenosyl-L-methionine</name>
        <dbReference type="ChEBI" id="CHEBI:59789"/>
    </ligand>
</feature>
<dbReference type="InterPro" id="IPR054728">
    <property type="entry name" value="RsmB-like_ferredoxin"/>
</dbReference>
<keyword evidence="4 5" id="KW-0694">RNA-binding</keyword>
<dbReference type="OrthoDB" id="9810297at2"/>
<dbReference type="InterPro" id="IPR001678">
    <property type="entry name" value="MeTrfase_RsmB-F_NOP2_dom"/>
</dbReference>
<feature type="binding site" evidence="5">
    <location>
        <position position="297"/>
    </location>
    <ligand>
        <name>S-adenosyl-L-methionine</name>
        <dbReference type="ChEBI" id="CHEBI:59789"/>
    </ligand>
</feature>
<dbReference type="GO" id="GO:0003723">
    <property type="term" value="F:RNA binding"/>
    <property type="evidence" value="ECO:0007669"/>
    <property type="project" value="UniProtKB-UniRule"/>
</dbReference>
<evidence type="ECO:0000313" key="7">
    <source>
        <dbReference type="EMBL" id="PPK85764.1"/>
    </source>
</evidence>
<organism evidence="7 8">
    <name type="scientific">Neolewinella xylanilytica</name>
    <dbReference type="NCBI Taxonomy" id="1514080"/>
    <lineage>
        <taxon>Bacteria</taxon>
        <taxon>Pseudomonadati</taxon>
        <taxon>Bacteroidota</taxon>
        <taxon>Saprospiria</taxon>
        <taxon>Saprospirales</taxon>
        <taxon>Lewinellaceae</taxon>
        <taxon>Neolewinella</taxon>
    </lineage>
</organism>
<comment type="caution">
    <text evidence="7">The sequence shown here is derived from an EMBL/GenBank/DDBJ whole genome shotgun (WGS) entry which is preliminary data.</text>
</comment>
<dbReference type="PANTHER" id="PTHR22807:SF53">
    <property type="entry name" value="RIBOSOMAL RNA SMALL SUBUNIT METHYLTRANSFERASE B-RELATED"/>
    <property type="match status" value="1"/>
</dbReference>
<keyword evidence="2 5" id="KW-0808">Transferase</keyword>